<evidence type="ECO:0008006" key="9">
    <source>
        <dbReference type="Google" id="ProtNLM"/>
    </source>
</evidence>
<evidence type="ECO:0000256" key="4">
    <source>
        <dbReference type="ARBA" id="ARBA00023139"/>
    </source>
</evidence>
<dbReference type="InterPro" id="IPR005534">
    <property type="entry name" value="Curli_assmbl/transp-comp_CsgG"/>
</dbReference>
<evidence type="ECO:0000256" key="1">
    <source>
        <dbReference type="ARBA" id="ARBA00022475"/>
    </source>
</evidence>
<keyword evidence="1" id="KW-1003">Cell membrane</keyword>
<feature type="non-terminal residue" evidence="7">
    <location>
        <position position="144"/>
    </location>
</feature>
<dbReference type="PANTHER" id="PTHR41164">
    <property type="entry name" value="CURLI PRODUCTION ASSEMBLY/TRANSPORT COMPONENT CSGG"/>
    <property type="match status" value="1"/>
</dbReference>
<dbReference type="AlphaFoldDB" id="A0A164Y469"/>
<evidence type="ECO:0000256" key="2">
    <source>
        <dbReference type="ARBA" id="ARBA00022729"/>
    </source>
</evidence>
<accession>A0A164Y469</accession>
<keyword evidence="4" id="KW-0564">Palmitate</keyword>
<name>A0A164Y469_9SYNE</name>
<dbReference type="Proteomes" id="UP000182631">
    <property type="component" value="Unassembled WGS sequence"/>
</dbReference>
<feature type="chain" id="PRO_5007854493" description="Penicillin-binding protein activator LpoB" evidence="6">
    <location>
        <begin position="25"/>
        <end position="144"/>
    </location>
</feature>
<feature type="signal peptide" evidence="6">
    <location>
        <begin position="1"/>
        <end position="24"/>
    </location>
</feature>
<proteinExistence type="predicted"/>
<gene>
    <name evidence="7" type="ORF">FLM9_981</name>
</gene>
<evidence type="ECO:0000313" key="7">
    <source>
        <dbReference type="EMBL" id="SAY38960.1"/>
    </source>
</evidence>
<dbReference type="GO" id="GO:0030288">
    <property type="term" value="C:outer membrane-bounded periplasmic space"/>
    <property type="evidence" value="ECO:0007669"/>
    <property type="project" value="InterPro"/>
</dbReference>
<keyword evidence="8" id="KW-1185">Reference proteome</keyword>
<keyword evidence="3" id="KW-0472">Membrane</keyword>
<dbReference type="Pfam" id="PF03783">
    <property type="entry name" value="CsgG"/>
    <property type="match status" value="1"/>
</dbReference>
<dbReference type="EMBL" id="FITM01000105">
    <property type="protein sequence ID" value="SAY38960.1"/>
    <property type="molecule type" value="Genomic_DNA"/>
</dbReference>
<keyword evidence="2 6" id="KW-0732">Signal</keyword>
<protein>
    <recommendedName>
        <fullName evidence="9">Penicillin-binding protein activator LpoB</fullName>
    </recommendedName>
</protein>
<dbReference type="PANTHER" id="PTHR41164:SF1">
    <property type="entry name" value="CURLI PRODUCTION ASSEMBLY_TRANSPORT COMPONENT CSGG"/>
    <property type="match status" value="1"/>
</dbReference>
<evidence type="ECO:0000256" key="3">
    <source>
        <dbReference type="ARBA" id="ARBA00023136"/>
    </source>
</evidence>
<evidence type="ECO:0000313" key="8">
    <source>
        <dbReference type="Proteomes" id="UP000182631"/>
    </source>
</evidence>
<evidence type="ECO:0000256" key="6">
    <source>
        <dbReference type="SAM" id="SignalP"/>
    </source>
</evidence>
<reference evidence="8" key="1">
    <citation type="submission" date="2016-02" db="EMBL/GenBank/DDBJ databases">
        <authorList>
            <person name="liu f."/>
        </authorList>
    </citation>
    <scope>NUCLEOTIDE SEQUENCE [LARGE SCALE GENOMIC DNA]</scope>
</reference>
<evidence type="ECO:0000256" key="5">
    <source>
        <dbReference type="ARBA" id="ARBA00023288"/>
    </source>
</evidence>
<sequence length="144" mass="15363">MRTTSILSLVLAAMVGGLGSWASARPTVSVPDFKNEVADIPWWSASVSRQLADALANELATTGVSVVERQHVQEVLSEQELAELGIVRAAEESARSGQMMGAQYLILGRVNAYEADVEEKAEGNSSSFLGFDSTQTAVEAKAYI</sequence>
<organism evidence="7 8">
    <name type="scientific">Candidatus Synechococcus spongiarum</name>
    <dbReference type="NCBI Taxonomy" id="431041"/>
    <lineage>
        <taxon>Bacteria</taxon>
        <taxon>Bacillati</taxon>
        <taxon>Cyanobacteriota</taxon>
        <taxon>Cyanophyceae</taxon>
        <taxon>Synechococcales</taxon>
        <taxon>Synechococcaceae</taxon>
        <taxon>Synechococcus</taxon>
    </lineage>
</organism>
<keyword evidence="5" id="KW-0449">Lipoprotein</keyword>
<dbReference type="Gene3D" id="3.40.50.10610">
    <property type="entry name" value="ABC-type transport auxiliary lipoprotein component"/>
    <property type="match status" value="1"/>
</dbReference>